<evidence type="ECO:0000313" key="10">
    <source>
        <dbReference type="Proteomes" id="UP000018144"/>
    </source>
</evidence>
<dbReference type="PANTHER" id="PTHR23142">
    <property type="entry name" value="PRE-MRNA-SPLICING FACTOR 38A-RELATED"/>
    <property type="match status" value="1"/>
</dbReference>
<feature type="compositionally biased region" description="Basic and acidic residues" evidence="8">
    <location>
        <begin position="219"/>
        <end position="240"/>
    </location>
</feature>
<dbReference type="GO" id="GO:0000398">
    <property type="term" value="P:mRNA splicing, via spliceosome"/>
    <property type="evidence" value="ECO:0007669"/>
    <property type="project" value="UniProtKB-UniRule"/>
</dbReference>
<evidence type="ECO:0000256" key="2">
    <source>
        <dbReference type="ARBA" id="ARBA00006164"/>
    </source>
</evidence>
<dbReference type="Pfam" id="PF03371">
    <property type="entry name" value="PRP38"/>
    <property type="match status" value="1"/>
</dbReference>
<comment type="function">
    <text evidence="7">Required for pre-mRNA splicing.</text>
</comment>
<evidence type="ECO:0000256" key="8">
    <source>
        <dbReference type="SAM" id="MobiDB-lite"/>
    </source>
</evidence>
<evidence type="ECO:0000256" key="6">
    <source>
        <dbReference type="ARBA" id="ARBA00023242"/>
    </source>
</evidence>
<evidence type="ECO:0000256" key="5">
    <source>
        <dbReference type="ARBA" id="ARBA00023187"/>
    </source>
</evidence>
<reference evidence="9 10" key="1">
    <citation type="journal article" date="2013" name="PLoS Genet.">
        <title>The genome and development-dependent transcriptomes of Pyronema confluens: a window into fungal evolution.</title>
        <authorList>
            <person name="Traeger S."/>
            <person name="Altegoer F."/>
            <person name="Freitag M."/>
            <person name="Gabaldon T."/>
            <person name="Kempken F."/>
            <person name="Kumar A."/>
            <person name="Marcet-Houben M."/>
            <person name="Poggeler S."/>
            <person name="Stajich J.E."/>
            <person name="Nowrousian M."/>
        </authorList>
    </citation>
    <scope>NUCLEOTIDE SEQUENCE [LARGE SCALE GENOMIC DNA]</scope>
    <source>
        <strain evidence="10">CBS 100304</strain>
        <tissue evidence="9">Vegetative mycelium</tissue>
    </source>
</reference>
<dbReference type="InterPro" id="IPR005037">
    <property type="entry name" value="PRP38"/>
</dbReference>
<dbReference type="Proteomes" id="UP000018144">
    <property type="component" value="Unassembled WGS sequence"/>
</dbReference>
<keyword evidence="6 7" id="KW-0539">Nucleus</keyword>
<keyword evidence="3 7" id="KW-0507">mRNA processing</keyword>
<keyword evidence="5 7" id="KW-0508">mRNA splicing</keyword>
<dbReference type="STRING" id="1076935.U4L199"/>
<evidence type="ECO:0000256" key="7">
    <source>
        <dbReference type="RuleBase" id="RU367025"/>
    </source>
</evidence>
<evidence type="ECO:0000256" key="3">
    <source>
        <dbReference type="ARBA" id="ARBA00022664"/>
    </source>
</evidence>
<evidence type="ECO:0000313" key="9">
    <source>
        <dbReference type="EMBL" id="CCX08897.1"/>
    </source>
</evidence>
<keyword evidence="4 7" id="KW-0747">Spliceosome</keyword>
<gene>
    <name evidence="9" type="ORF">PCON_08490</name>
</gene>
<dbReference type="EMBL" id="HF935436">
    <property type="protein sequence ID" value="CCX08897.1"/>
    <property type="molecule type" value="Genomic_DNA"/>
</dbReference>
<name>U4L199_PYROM</name>
<evidence type="ECO:0000256" key="1">
    <source>
        <dbReference type="ARBA" id="ARBA00004123"/>
    </source>
</evidence>
<dbReference type="OrthoDB" id="190958at2759"/>
<dbReference type="OMA" id="GEHFKYL"/>
<feature type="compositionally biased region" description="Acidic residues" evidence="8">
    <location>
        <begin position="203"/>
        <end position="218"/>
    </location>
</feature>
<feature type="region of interest" description="Disordered" evidence="8">
    <location>
        <begin position="191"/>
        <end position="247"/>
    </location>
</feature>
<dbReference type="AlphaFoldDB" id="U4L199"/>
<comment type="similarity">
    <text evidence="2 7">Belongs to the PRP38 family.</text>
</comment>
<sequence>MGSHDTKSSHAADGKTLLDSRGLYEGETIHGGNPLLLVEKIIRDRILDSLYWKELCFGLNAATLLDRATELTYLGGTYSNQKPTPFICLLLKLLQLQPEKPILLAYLQDPEFKYLRCLAALYIRLTWKTVEIFQTLEPLMGDYRKVRIRGMGGWRLGYVDEFIDSLLVEERVCDIALPRMMTRAQLEDLGELEPRESLLGSEVESEGESDNEGEGDKDEETRENGGEREGEKSDTEMGDREEGEVNE</sequence>
<keyword evidence="10" id="KW-1185">Reference proteome</keyword>
<protein>
    <recommendedName>
        <fullName evidence="7">Pre-mRNA-splicing factor 38</fullName>
    </recommendedName>
</protein>
<proteinExistence type="inferred from homology"/>
<accession>U4L199</accession>
<evidence type="ECO:0000256" key="4">
    <source>
        <dbReference type="ARBA" id="ARBA00022728"/>
    </source>
</evidence>
<comment type="subcellular location">
    <subcellularLocation>
        <location evidence="1 7">Nucleus</location>
    </subcellularLocation>
</comment>
<dbReference type="GO" id="GO:0005681">
    <property type="term" value="C:spliceosomal complex"/>
    <property type="evidence" value="ECO:0007669"/>
    <property type="project" value="UniProtKB-KW"/>
</dbReference>
<organism evidence="9 10">
    <name type="scientific">Pyronema omphalodes (strain CBS 100304)</name>
    <name type="common">Pyronema confluens</name>
    <dbReference type="NCBI Taxonomy" id="1076935"/>
    <lineage>
        <taxon>Eukaryota</taxon>
        <taxon>Fungi</taxon>
        <taxon>Dikarya</taxon>
        <taxon>Ascomycota</taxon>
        <taxon>Pezizomycotina</taxon>
        <taxon>Pezizomycetes</taxon>
        <taxon>Pezizales</taxon>
        <taxon>Pyronemataceae</taxon>
        <taxon>Pyronema</taxon>
    </lineage>
</organism>
<dbReference type="eggNOG" id="KOG2889">
    <property type="taxonomic scope" value="Eukaryota"/>
</dbReference>